<dbReference type="GO" id="GO:0004803">
    <property type="term" value="F:transposase activity"/>
    <property type="evidence" value="ECO:0007669"/>
    <property type="project" value="InterPro"/>
</dbReference>
<evidence type="ECO:0000259" key="2">
    <source>
        <dbReference type="Pfam" id="PF02371"/>
    </source>
</evidence>
<evidence type="ECO:0000313" key="4">
    <source>
        <dbReference type="Proteomes" id="UP000199028"/>
    </source>
</evidence>
<dbReference type="Pfam" id="PF01548">
    <property type="entry name" value="DEDD_Tnp_IS110"/>
    <property type="match status" value="1"/>
</dbReference>
<name>A0A1H9WS87_9PSEU</name>
<dbReference type="InterPro" id="IPR003346">
    <property type="entry name" value="Transposase_20"/>
</dbReference>
<sequence>MHARSVAAAAIDGVSGVLVQARLSPSHDHIRSWLAELSGPVAVAYVAGPTGFGLYRALTQAGVRCVVAAPSKLQRQSGDRVKTDAKDAVHRARLLRLDEVAPVSVPSVAQEAARDLVRAREDCRGDLMRVRHRLSKLLLRHGIVYPDGQAWTGVHDAWLRRQRFTSPAVRMAFESDYDAVLTVKARRDRLDAAIAAMAADSEFTPLVRRLGCLRGVSTLTGFALAVEIGDRHRFTGKTIGSFVGLVPSEYSSGASRTQGPITKTGNTHVRRLLVEAAWHHRARYVTGKTLRDRWELAPPAARARGDAGNRRLHDRWINFNLRRKRPVIANVAVARELAGWCWSLAVMQQ</sequence>
<dbReference type="PANTHER" id="PTHR33055">
    <property type="entry name" value="TRANSPOSASE FOR INSERTION SEQUENCE ELEMENT IS1111A"/>
    <property type="match status" value="1"/>
</dbReference>
<evidence type="ECO:0000259" key="1">
    <source>
        <dbReference type="Pfam" id="PF01548"/>
    </source>
</evidence>
<proteinExistence type="predicted"/>
<dbReference type="AlphaFoldDB" id="A0A1H9WS87"/>
<dbReference type="GO" id="GO:0003677">
    <property type="term" value="F:DNA binding"/>
    <property type="evidence" value="ECO:0007669"/>
    <property type="project" value="InterPro"/>
</dbReference>
<feature type="domain" description="Transposase IS116/IS110/IS902 C-terminal" evidence="2">
    <location>
        <begin position="210"/>
        <end position="281"/>
    </location>
</feature>
<dbReference type="EMBL" id="FOFT01000012">
    <property type="protein sequence ID" value="SES36649.1"/>
    <property type="molecule type" value="Genomic_DNA"/>
</dbReference>
<protein>
    <submittedName>
        <fullName evidence="3">Transposase</fullName>
    </submittedName>
</protein>
<organism evidence="3 4">
    <name type="scientific">Lentzea flaviverrucosa</name>
    <dbReference type="NCBI Taxonomy" id="200379"/>
    <lineage>
        <taxon>Bacteria</taxon>
        <taxon>Bacillati</taxon>
        <taxon>Actinomycetota</taxon>
        <taxon>Actinomycetes</taxon>
        <taxon>Pseudonocardiales</taxon>
        <taxon>Pseudonocardiaceae</taxon>
        <taxon>Lentzea</taxon>
    </lineage>
</organism>
<dbReference type="Proteomes" id="UP000199028">
    <property type="component" value="Unassembled WGS sequence"/>
</dbReference>
<dbReference type="NCBIfam" id="NF033542">
    <property type="entry name" value="transpos_IS110"/>
    <property type="match status" value="1"/>
</dbReference>
<dbReference type="GO" id="GO:0006313">
    <property type="term" value="P:DNA transposition"/>
    <property type="evidence" value="ECO:0007669"/>
    <property type="project" value="InterPro"/>
</dbReference>
<dbReference type="PANTHER" id="PTHR33055:SF3">
    <property type="entry name" value="PUTATIVE TRANSPOSASE FOR IS117-RELATED"/>
    <property type="match status" value="1"/>
</dbReference>
<dbReference type="Pfam" id="PF02371">
    <property type="entry name" value="Transposase_20"/>
    <property type="match status" value="1"/>
</dbReference>
<keyword evidence="4" id="KW-1185">Reference proteome</keyword>
<gene>
    <name evidence="3" type="ORF">SAMN05216195_112172</name>
</gene>
<dbReference type="InterPro" id="IPR002525">
    <property type="entry name" value="Transp_IS110-like_N"/>
</dbReference>
<reference evidence="4" key="1">
    <citation type="submission" date="2016-10" db="EMBL/GenBank/DDBJ databases">
        <authorList>
            <person name="Varghese N."/>
            <person name="Submissions S."/>
        </authorList>
    </citation>
    <scope>NUCLEOTIDE SEQUENCE [LARGE SCALE GENOMIC DNA]</scope>
    <source>
        <strain evidence="4">CGMCC 4.578</strain>
    </source>
</reference>
<accession>A0A1H9WS87</accession>
<dbReference type="InterPro" id="IPR047650">
    <property type="entry name" value="Transpos_IS110"/>
</dbReference>
<evidence type="ECO:0000313" key="3">
    <source>
        <dbReference type="EMBL" id="SES36649.1"/>
    </source>
</evidence>
<feature type="domain" description="Transposase IS110-like N-terminal" evidence="1">
    <location>
        <begin position="2"/>
        <end position="140"/>
    </location>
</feature>